<keyword evidence="1" id="KW-0472">Membrane</keyword>
<dbReference type="EMBL" id="JARBDR010000141">
    <property type="protein sequence ID" value="KAJ8319966.1"/>
    <property type="molecule type" value="Genomic_DNA"/>
</dbReference>
<protein>
    <submittedName>
        <fullName evidence="2">Uncharacterized protein</fullName>
    </submittedName>
</protein>
<keyword evidence="3" id="KW-1185">Reference proteome</keyword>
<feature type="transmembrane region" description="Helical" evidence="1">
    <location>
        <begin position="47"/>
        <end position="68"/>
    </location>
</feature>
<organism evidence="2 3">
    <name type="scientific">Tegillarca granosa</name>
    <name type="common">Malaysian cockle</name>
    <name type="synonym">Anadara granosa</name>
    <dbReference type="NCBI Taxonomy" id="220873"/>
    <lineage>
        <taxon>Eukaryota</taxon>
        <taxon>Metazoa</taxon>
        <taxon>Spiralia</taxon>
        <taxon>Lophotrochozoa</taxon>
        <taxon>Mollusca</taxon>
        <taxon>Bivalvia</taxon>
        <taxon>Autobranchia</taxon>
        <taxon>Pteriomorphia</taxon>
        <taxon>Arcoida</taxon>
        <taxon>Arcoidea</taxon>
        <taxon>Arcidae</taxon>
        <taxon>Tegillarca</taxon>
    </lineage>
</organism>
<gene>
    <name evidence="2" type="ORF">KUTeg_001553</name>
</gene>
<comment type="caution">
    <text evidence="2">The sequence shown here is derived from an EMBL/GenBank/DDBJ whole genome shotgun (WGS) entry which is preliminary data.</text>
</comment>
<dbReference type="Proteomes" id="UP001217089">
    <property type="component" value="Unassembled WGS sequence"/>
</dbReference>
<reference evidence="2 3" key="1">
    <citation type="submission" date="2022-12" db="EMBL/GenBank/DDBJ databases">
        <title>Chromosome-level genome of Tegillarca granosa.</title>
        <authorList>
            <person name="Kim J."/>
        </authorList>
    </citation>
    <scope>NUCLEOTIDE SEQUENCE [LARGE SCALE GENOMIC DNA]</scope>
    <source>
        <strain evidence="2">Teg-2019</strain>
        <tissue evidence="2">Adductor muscle</tissue>
    </source>
</reference>
<sequence length="80" mass="8650">MPSDVTNMASIGYDGKKLPSLVLLLNGRAVIICLSLISVVLVPTDPLVFTAELMLCITTRFHALLLALEQKTSQKKPGKI</sequence>
<keyword evidence="1" id="KW-0812">Transmembrane</keyword>
<name>A0ABQ9FTA0_TEGGR</name>
<keyword evidence="1" id="KW-1133">Transmembrane helix</keyword>
<accession>A0ABQ9FTA0</accession>
<evidence type="ECO:0000256" key="1">
    <source>
        <dbReference type="SAM" id="Phobius"/>
    </source>
</evidence>
<evidence type="ECO:0000313" key="3">
    <source>
        <dbReference type="Proteomes" id="UP001217089"/>
    </source>
</evidence>
<proteinExistence type="predicted"/>
<feature type="transmembrane region" description="Helical" evidence="1">
    <location>
        <begin position="21"/>
        <end position="41"/>
    </location>
</feature>
<evidence type="ECO:0000313" key="2">
    <source>
        <dbReference type="EMBL" id="KAJ8319966.1"/>
    </source>
</evidence>